<evidence type="ECO:0000256" key="7">
    <source>
        <dbReference type="SAM" id="MobiDB-lite"/>
    </source>
</evidence>
<gene>
    <name evidence="9" type="ORF">MGAL_10B009200</name>
</gene>
<dbReference type="GO" id="GO:0016020">
    <property type="term" value="C:membrane"/>
    <property type="evidence" value="ECO:0007669"/>
    <property type="project" value="UniProtKB-SubCell"/>
</dbReference>
<protein>
    <recommendedName>
        <fullName evidence="11">Chloride channel protein</fullName>
    </recommendedName>
</protein>
<proteinExistence type="predicted"/>
<feature type="region of interest" description="Disordered" evidence="7">
    <location>
        <begin position="1"/>
        <end position="49"/>
    </location>
</feature>
<evidence type="ECO:0000256" key="3">
    <source>
        <dbReference type="ARBA" id="ARBA00022737"/>
    </source>
</evidence>
<feature type="transmembrane region" description="Helical" evidence="8">
    <location>
        <begin position="115"/>
        <end position="139"/>
    </location>
</feature>
<keyword evidence="3" id="KW-0677">Repeat</keyword>
<evidence type="ECO:0000256" key="6">
    <source>
        <dbReference type="ARBA" id="ARBA00023136"/>
    </source>
</evidence>
<evidence type="ECO:0008006" key="11">
    <source>
        <dbReference type="Google" id="ProtNLM"/>
    </source>
</evidence>
<accession>A0A8B6FZ06</accession>
<feature type="transmembrane region" description="Helical" evidence="8">
    <location>
        <begin position="159"/>
        <end position="184"/>
    </location>
</feature>
<comment type="caution">
    <text evidence="9">The sequence shown here is derived from an EMBL/GenBank/DDBJ whole genome shotgun (WGS) entry which is preliminary data.</text>
</comment>
<name>A0A8B6FZ06_MYTGA</name>
<evidence type="ECO:0000256" key="8">
    <source>
        <dbReference type="SAM" id="Phobius"/>
    </source>
</evidence>
<dbReference type="InterPro" id="IPR051280">
    <property type="entry name" value="Cl-channel/antiporter"/>
</dbReference>
<dbReference type="SUPFAM" id="SSF81340">
    <property type="entry name" value="Clc chloride channel"/>
    <property type="match status" value="1"/>
</dbReference>
<reference evidence="9" key="1">
    <citation type="submission" date="2018-11" db="EMBL/GenBank/DDBJ databases">
        <authorList>
            <person name="Alioto T."/>
            <person name="Alioto T."/>
        </authorList>
    </citation>
    <scope>NUCLEOTIDE SEQUENCE</scope>
</reference>
<feature type="transmembrane region" description="Helical" evidence="8">
    <location>
        <begin position="362"/>
        <end position="387"/>
    </location>
</feature>
<sequence length="418" mass="46705">MSAYVLQHDIEDQQTGEAPSLPETSTENNIRNRLPWKKSGHSVEPPRDDAVYYPKDDTYGVFAQGRDYEPVYITHKYTEEEKKTLSSFESEDYLPSHSEIYKSWLRRQGPLGYMLGKWIIMGLIGFCVGIIGFLLHNLSEEIAKLKWHMVEKYLENQDFAVASLFATGYSVIFVLFSAFIVVFLRPSASGSGIPEVSGFLNGTHLRHIFNIKTLAVKFFSCVAAVGCGLPVGPEGPMIHMGALVGAGLSQFKSETLRLTIPVFERFRTSEDKRNFISAGAAAGVSSAFGAPVGGLLFSMEEVSSFWTTTLSWQIFFCCMIATFTTDLFNSAFDGFSYTGNFGQFKTQRYILFQIEKGIDVNILMFIPTMIIGVIGGILGAVFTIMTLKMARGRKRLLNAISNEWVQKMVRIFEPALIM</sequence>
<feature type="transmembrane region" description="Helical" evidence="8">
    <location>
        <begin position="275"/>
        <end position="297"/>
    </location>
</feature>
<dbReference type="InterPro" id="IPR014743">
    <property type="entry name" value="Cl-channel_core"/>
</dbReference>
<comment type="subcellular location">
    <subcellularLocation>
        <location evidence="1">Membrane</location>
        <topology evidence="1">Multi-pass membrane protein</topology>
    </subcellularLocation>
</comment>
<dbReference type="PRINTS" id="PR00762">
    <property type="entry name" value="CLCHANNEL"/>
</dbReference>
<dbReference type="OrthoDB" id="428525at2759"/>
<dbReference type="Gene3D" id="1.10.3080.10">
    <property type="entry name" value="Clc chloride channel"/>
    <property type="match status" value="1"/>
</dbReference>
<dbReference type="InterPro" id="IPR001807">
    <property type="entry name" value="ClC"/>
</dbReference>
<keyword evidence="2 8" id="KW-0812">Transmembrane</keyword>
<keyword evidence="4 8" id="KW-1133">Transmembrane helix</keyword>
<dbReference type="AlphaFoldDB" id="A0A8B6FZ06"/>
<evidence type="ECO:0000313" key="9">
    <source>
        <dbReference type="EMBL" id="VDI56387.1"/>
    </source>
</evidence>
<dbReference type="GO" id="GO:0015108">
    <property type="term" value="F:chloride transmembrane transporter activity"/>
    <property type="evidence" value="ECO:0007669"/>
    <property type="project" value="InterPro"/>
</dbReference>
<keyword evidence="6 8" id="KW-0472">Membrane</keyword>
<feature type="non-terminal residue" evidence="9">
    <location>
        <position position="1"/>
    </location>
</feature>
<keyword evidence="10" id="KW-1185">Reference proteome</keyword>
<feature type="compositionally biased region" description="Polar residues" evidence="7">
    <location>
        <begin position="13"/>
        <end position="31"/>
    </location>
</feature>
<evidence type="ECO:0000256" key="4">
    <source>
        <dbReference type="ARBA" id="ARBA00022989"/>
    </source>
</evidence>
<keyword evidence="5" id="KW-0129">CBS domain</keyword>
<evidence type="ECO:0000313" key="10">
    <source>
        <dbReference type="Proteomes" id="UP000596742"/>
    </source>
</evidence>
<dbReference type="PANTHER" id="PTHR11689:SF89">
    <property type="entry name" value="CHLORIDE CHANNEL PROTEIN"/>
    <property type="match status" value="1"/>
</dbReference>
<dbReference type="EMBL" id="UYJE01007604">
    <property type="protein sequence ID" value="VDI56387.1"/>
    <property type="molecule type" value="Genomic_DNA"/>
</dbReference>
<dbReference type="Proteomes" id="UP000596742">
    <property type="component" value="Unassembled WGS sequence"/>
</dbReference>
<dbReference type="Pfam" id="PF00654">
    <property type="entry name" value="Voltage_CLC"/>
    <property type="match status" value="1"/>
</dbReference>
<evidence type="ECO:0000256" key="1">
    <source>
        <dbReference type="ARBA" id="ARBA00004141"/>
    </source>
</evidence>
<evidence type="ECO:0000256" key="5">
    <source>
        <dbReference type="ARBA" id="ARBA00023122"/>
    </source>
</evidence>
<organism evidence="9 10">
    <name type="scientific">Mytilus galloprovincialis</name>
    <name type="common">Mediterranean mussel</name>
    <dbReference type="NCBI Taxonomy" id="29158"/>
    <lineage>
        <taxon>Eukaryota</taxon>
        <taxon>Metazoa</taxon>
        <taxon>Spiralia</taxon>
        <taxon>Lophotrochozoa</taxon>
        <taxon>Mollusca</taxon>
        <taxon>Bivalvia</taxon>
        <taxon>Autobranchia</taxon>
        <taxon>Pteriomorphia</taxon>
        <taxon>Mytilida</taxon>
        <taxon>Mytiloidea</taxon>
        <taxon>Mytilidae</taxon>
        <taxon>Mytilinae</taxon>
        <taxon>Mytilus</taxon>
    </lineage>
</organism>
<evidence type="ECO:0000256" key="2">
    <source>
        <dbReference type="ARBA" id="ARBA00022692"/>
    </source>
</evidence>
<dbReference type="PANTHER" id="PTHR11689">
    <property type="entry name" value="CHLORIDE CHANNEL PROTEIN CLC FAMILY MEMBER"/>
    <property type="match status" value="1"/>
</dbReference>